<protein>
    <submittedName>
        <fullName evidence="3">RNA pyrophosphohydrolase</fullName>
        <ecNumber evidence="3">3.6.1.-</ecNumber>
    </submittedName>
</protein>
<dbReference type="Proteomes" id="UP000265715">
    <property type="component" value="Unassembled WGS sequence"/>
</dbReference>
<keyword evidence="1 3" id="KW-0378">Hydrolase</keyword>
<reference evidence="3 4" key="1">
    <citation type="submission" date="2018-08" db="EMBL/GenBank/DDBJ databases">
        <title>Meiothermus terrae DSM 26712 genome sequencing project.</title>
        <authorList>
            <person name="Da Costa M.S."/>
            <person name="Albuquerque L."/>
            <person name="Raposo P."/>
            <person name="Froufe H.J.C."/>
            <person name="Barroso C.S."/>
            <person name="Egas C."/>
        </authorList>
    </citation>
    <scope>NUCLEOTIDE SEQUENCE [LARGE SCALE GENOMIC DNA]</scope>
    <source>
        <strain evidence="3 4">DSM 26712</strain>
    </source>
</reference>
<dbReference type="InterPro" id="IPR000086">
    <property type="entry name" value="NUDIX_hydrolase_dom"/>
</dbReference>
<dbReference type="InterPro" id="IPR020476">
    <property type="entry name" value="Nudix_hydrolase"/>
</dbReference>
<dbReference type="CDD" id="cd18880">
    <property type="entry name" value="NUDIX_ADPRase"/>
    <property type="match status" value="1"/>
</dbReference>
<proteinExistence type="predicted"/>
<dbReference type="Pfam" id="PF00293">
    <property type="entry name" value="NUDIX"/>
    <property type="match status" value="1"/>
</dbReference>
<evidence type="ECO:0000256" key="1">
    <source>
        <dbReference type="ARBA" id="ARBA00022801"/>
    </source>
</evidence>
<dbReference type="SUPFAM" id="SSF55811">
    <property type="entry name" value="Nudix"/>
    <property type="match status" value="1"/>
</dbReference>
<dbReference type="RefSeq" id="WP_119314117.1">
    <property type="nucleotide sequence ID" value="NZ_QXDL01000024.1"/>
</dbReference>
<dbReference type="PRINTS" id="PR00502">
    <property type="entry name" value="NUDIXFAMILY"/>
</dbReference>
<name>A0A399EZF4_9DEIN</name>
<dbReference type="PANTHER" id="PTHR43736">
    <property type="entry name" value="ADP-RIBOSE PYROPHOSPHATASE"/>
    <property type="match status" value="1"/>
</dbReference>
<evidence type="ECO:0000259" key="2">
    <source>
        <dbReference type="PROSITE" id="PS51462"/>
    </source>
</evidence>
<gene>
    <name evidence="3" type="primary">rppH_1</name>
    <name evidence="3" type="ORF">Mterra_00924</name>
</gene>
<dbReference type="InterPro" id="IPR015797">
    <property type="entry name" value="NUDIX_hydrolase-like_dom_sf"/>
</dbReference>
<dbReference type="AlphaFoldDB" id="A0A399EZF4"/>
<accession>A0A399EZF4</accession>
<evidence type="ECO:0000313" key="4">
    <source>
        <dbReference type="Proteomes" id="UP000265715"/>
    </source>
</evidence>
<dbReference type="PANTHER" id="PTHR43736:SF1">
    <property type="entry name" value="DIHYDRONEOPTERIN TRIPHOSPHATE DIPHOSPHATASE"/>
    <property type="match status" value="1"/>
</dbReference>
<dbReference type="Gene3D" id="3.90.79.10">
    <property type="entry name" value="Nucleoside Triphosphate Pyrophosphohydrolase"/>
    <property type="match status" value="1"/>
</dbReference>
<organism evidence="3 4">
    <name type="scientific">Calidithermus terrae</name>
    <dbReference type="NCBI Taxonomy" id="1408545"/>
    <lineage>
        <taxon>Bacteria</taxon>
        <taxon>Thermotogati</taxon>
        <taxon>Deinococcota</taxon>
        <taxon>Deinococci</taxon>
        <taxon>Thermales</taxon>
        <taxon>Thermaceae</taxon>
        <taxon>Calidithermus</taxon>
    </lineage>
</organism>
<dbReference type="PROSITE" id="PS51462">
    <property type="entry name" value="NUDIX"/>
    <property type="match status" value="1"/>
</dbReference>
<dbReference type="OrthoDB" id="65827at2"/>
<dbReference type="EMBL" id="QXDL01000024">
    <property type="protein sequence ID" value="RIH88786.1"/>
    <property type="molecule type" value="Genomic_DNA"/>
</dbReference>
<evidence type="ECO:0000313" key="3">
    <source>
        <dbReference type="EMBL" id="RIH88786.1"/>
    </source>
</evidence>
<sequence length="148" mass="16472">MTVRSSVQALILRERHVLVVVKRDAQGELYVLPGGGQEFGETLEQAVARECREEIGARVRVEGLLTVREFISGHHPTSSEPPGVHVVNHVFACTLLEEPRPGHAGDPDQEGVRWLPLEALPRLRFFPRRLAELLARGLEIPSYLGDVN</sequence>
<keyword evidence="4" id="KW-1185">Reference proteome</keyword>
<dbReference type="GO" id="GO:0016787">
    <property type="term" value="F:hydrolase activity"/>
    <property type="evidence" value="ECO:0007669"/>
    <property type="project" value="UniProtKB-KW"/>
</dbReference>
<dbReference type="EC" id="3.6.1.-" evidence="3"/>
<comment type="caution">
    <text evidence="3">The sequence shown here is derived from an EMBL/GenBank/DDBJ whole genome shotgun (WGS) entry which is preliminary data.</text>
</comment>
<feature type="domain" description="Nudix hydrolase" evidence="2">
    <location>
        <begin position="2"/>
        <end position="136"/>
    </location>
</feature>